<organism evidence="3 4">
    <name type="scientific">Agathobacter rectalis</name>
    <dbReference type="NCBI Taxonomy" id="39491"/>
    <lineage>
        <taxon>Bacteria</taxon>
        <taxon>Bacillati</taxon>
        <taxon>Bacillota</taxon>
        <taxon>Clostridia</taxon>
        <taxon>Lachnospirales</taxon>
        <taxon>Lachnospiraceae</taxon>
        <taxon>Agathobacter</taxon>
    </lineage>
</organism>
<evidence type="ECO:0000313" key="3">
    <source>
        <dbReference type="EMBL" id="RGW32054.1"/>
    </source>
</evidence>
<dbReference type="EMBL" id="QSAE01000143">
    <property type="protein sequence ID" value="RGW32054.1"/>
    <property type="molecule type" value="Genomic_DNA"/>
</dbReference>
<proteinExistence type="predicted"/>
<feature type="domain" description="Transposase IS110-like N-terminal" evidence="1">
    <location>
        <begin position="4"/>
        <end position="160"/>
    </location>
</feature>
<dbReference type="GO" id="GO:0006313">
    <property type="term" value="P:DNA transposition"/>
    <property type="evidence" value="ECO:0007669"/>
    <property type="project" value="InterPro"/>
</dbReference>
<reference evidence="3 4" key="1">
    <citation type="submission" date="2018-08" db="EMBL/GenBank/DDBJ databases">
        <title>A genome reference for cultivated species of the human gut microbiota.</title>
        <authorList>
            <person name="Zou Y."/>
            <person name="Xue W."/>
            <person name="Luo G."/>
        </authorList>
    </citation>
    <scope>NUCLEOTIDE SEQUENCE [LARGE SCALE GENOMIC DNA]</scope>
    <source>
        <strain evidence="3 4">AF12-8</strain>
    </source>
</reference>
<evidence type="ECO:0000259" key="1">
    <source>
        <dbReference type="Pfam" id="PF01548"/>
    </source>
</evidence>
<dbReference type="GO" id="GO:0004803">
    <property type="term" value="F:transposase activity"/>
    <property type="evidence" value="ECO:0007669"/>
    <property type="project" value="InterPro"/>
</dbReference>
<dbReference type="Proteomes" id="UP000286581">
    <property type="component" value="Unassembled WGS sequence"/>
</dbReference>
<dbReference type="AlphaFoldDB" id="A0A413B336"/>
<dbReference type="InterPro" id="IPR002525">
    <property type="entry name" value="Transp_IS110-like_N"/>
</dbReference>
<accession>A0A413B336</accession>
<dbReference type="Pfam" id="PF01548">
    <property type="entry name" value="DEDD_Tnp_IS110"/>
    <property type="match status" value="1"/>
</dbReference>
<dbReference type="InterPro" id="IPR003346">
    <property type="entry name" value="Transposase_20"/>
</dbReference>
<protein>
    <submittedName>
        <fullName evidence="3">IS110 family transposase</fullName>
    </submittedName>
</protein>
<dbReference type="GO" id="GO:0003677">
    <property type="term" value="F:DNA binding"/>
    <property type="evidence" value="ECO:0007669"/>
    <property type="project" value="InterPro"/>
</dbReference>
<feature type="domain" description="Transposase IS116/IS110/IS902 C-terminal" evidence="2">
    <location>
        <begin position="268"/>
        <end position="352"/>
    </location>
</feature>
<gene>
    <name evidence="3" type="ORF">DWV78_16745</name>
</gene>
<dbReference type="NCBIfam" id="NF033542">
    <property type="entry name" value="transpos_IS110"/>
    <property type="match status" value="1"/>
</dbReference>
<dbReference type="Pfam" id="PF02371">
    <property type="entry name" value="Transposase_20"/>
    <property type="match status" value="1"/>
</dbReference>
<evidence type="ECO:0000313" key="4">
    <source>
        <dbReference type="Proteomes" id="UP000286581"/>
    </source>
</evidence>
<dbReference type="InterPro" id="IPR047650">
    <property type="entry name" value="Transpos_IS110"/>
</dbReference>
<dbReference type="PANTHER" id="PTHR33055">
    <property type="entry name" value="TRANSPOSASE FOR INSERTION SEQUENCE ELEMENT IS1111A"/>
    <property type="match status" value="1"/>
</dbReference>
<dbReference type="PANTHER" id="PTHR33055:SF15">
    <property type="entry name" value="TRANSPOSASE-RELATED"/>
    <property type="match status" value="1"/>
</dbReference>
<name>A0A413B336_9FIRM</name>
<evidence type="ECO:0000259" key="2">
    <source>
        <dbReference type="Pfam" id="PF02371"/>
    </source>
</evidence>
<comment type="caution">
    <text evidence="3">The sequence shown here is derived from an EMBL/GenBank/DDBJ whole genome shotgun (WGS) entry which is preliminary data.</text>
</comment>
<sequence length="392" mass="44484">MYIVGIDIGKNHHEASIVSPEGKQIGHSLRFATTHKGADSLMSFIFNNIGNSSCIFGMEATGHYWYPIYSFLKARGYTIYVINPIQSDSLRKMYIRQTKNDSIDSFLIAEVIRFGQFTTTSMADENILAMRQLCRYRDSVISSRTEIKLRISTIMEQIFPEYEKQFSSLWLSTSMGILEKYLTPENIENAPIDELFEIIKDKSHNKLTMKKAISIREAAADTFGIKIAQDAFSFQLKQLIDRMNFLDKQIEALDCQILEYYEKFDCYLHTIPGIGMIAAATILTEIGDINRFKSSSALVAFAGIDPTVRQSGEFSSTHNHMSKRGSPYLRHAIFLAATTCSFHNSPLNAYYKKKREQGKHHLTATGAVARKLTTVIYAVLRDGKPYEPKSFC</sequence>